<feature type="binding site" evidence="5">
    <location>
        <position position="306"/>
    </location>
    <ligand>
        <name>Zn(2+)</name>
        <dbReference type="ChEBI" id="CHEBI:29105"/>
    </ligand>
</feature>
<comment type="caution">
    <text evidence="7">The sequence shown here is derived from an EMBL/GenBank/DDBJ whole genome shotgun (WGS) entry which is preliminary data.</text>
</comment>
<dbReference type="PIRSF" id="PIRSF037505">
    <property type="entry name" value="Betaine_HMT"/>
    <property type="match status" value="1"/>
</dbReference>
<name>A0ABS4FSP4_9BACL</name>
<feature type="domain" description="Hcy-binding" evidence="6">
    <location>
        <begin position="3"/>
        <end position="320"/>
    </location>
</feature>
<dbReference type="PANTHER" id="PTHR46015:SF1">
    <property type="entry name" value="HOMOCYSTEINE S-METHYLTRANSFERASE-LIKE ISOFORM 1"/>
    <property type="match status" value="1"/>
</dbReference>
<feature type="binding site" evidence="5">
    <location>
        <position position="305"/>
    </location>
    <ligand>
        <name>Zn(2+)</name>
        <dbReference type="ChEBI" id="CHEBI:29105"/>
    </ligand>
</feature>
<dbReference type="GO" id="GO:0008168">
    <property type="term" value="F:methyltransferase activity"/>
    <property type="evidence" value="ECO:0007669"/>
    <property type="project" value="UniProtKB-KW"/>
</dbReference>
<dbReference type="RefSeq" id="WP_210088983.1">
    <property type="nucleotide sequence ID" value="NZ_JAGGKG010000008.1"/>
</dbReference>
<dbReference type="InterPro" id="IPR003726">
    <property type="entry name" value="HCY_dom"/>
</dbReference>
<evidence type="ECO:0000256" key="1">
    <source>
        <dbReference type="ARBA" id="ARBA00022603"/>
    </source>
</evidence>
<keyword evidence="2 5" id="KW-0808">Transferase</keyword>
<keyword evidence="8" id="KW-1185">Reference proteome</keyword>
<dbReference type="EC" id="2.1.1.10" evidence="7"/>
<reference evidence="7 8" key="1">
    <citation type="submission" date="2021-03" db="EMBL/GenBank/DDBJ databases">
        <title>Genomic Encyclopedia of Type Strains, Phase IV (KMG-IV): sequencing the most valuable type-strain genomes for metagenomic binning, comparative biology and taxonomic classification.</title>
        <authorList>
            <person name="Goeker M."/>
        </authorList>
    </citation>
    <scope>NUCLEOTIDE SEQUENCE [LARGE SCALE GENOMIC DNA]</scope>
    <source>
        <strain evidence="7 8">DSM 14349</strain>
    </source>
</reference>
<dbReference type="InterPro" id="IPR017226">
    <property type="entry name" value="BHMT-like"/>
</dbReference>
<dbReference type="PANTHER" id="PTHR46015">
    <property type="entry name" value="ZGC:172121"/>
    <property type="match status" value="1"/>
</dbReference>
<evidence type="ECO:0000313" key="8">
    <source>
        <dbReference type="Proteomes" id="UP001519272"/>
    </source>
</evidence>
<dbReference type="EMBL" id="JAGGKG010000008">
    <property type="protein sequence ID" value="MBP1905353.1"/>
    <property type="molecule type" value="Genomic_DNA"/>
</dbReference>
<dbReference type="NCBIfam" id="NF007020">
    <property type="entry name" value="PRK09485.1"/>
    <property type="match status" value="1"/>
</dbReference>
<keyword evidence="4 5" id="KW-0862">Zinc</keyword>
<proteinExistence type="predicted"/>
<accession>A0ABS4FSP4</accession>
<feature type="binding site" evidence="5">
    <location>
        <position position="238"/>
    </location>
    <ligand>
        <name>Zn(2+)</name>
        <dbReference type="ChEBI" id="CHEBI:29105"/>
    </ligand>
</feature>
<dbReference type="Proteomes" id="UP001519272">
    <property type="component" value="Unassembled WGS sequence"/>
</dbReference>
<evidence type="ECO:0000256" key="5">
    <source>
        <dbReference type="PROSITE-ProRule" id="PRU00333"/>
    </source>
</evidence>
<evidence type="ECO:0000259" key="6">
    <source>
        <dbReference type="PROSITE" id="PS50970"/>
    </source>
</evidence>
<dbReference type="InterPro" id="IPR036589">
    <property type="entry name" value="HCY_dom_sf"/>
</dbReference>
<dbReference type="Gene3D" id="3.20.20.330">
    <property type="entry name" value="Homocysteine-binding-like domain"/>
    <property type="match status" value="1"/>
</dbReference>
<organism evidence="7 8">
    <name type="scientific">Paenibacillus turicensis</name>
    <dbReference type="NCBI Taxonomy" id="160487"/>
    <lineage>
        <taxon>Bacteria</taxon>
        <taxon>Bacillati</taxon>
        <taxon>Bacillota</taxon>
        <taxon>Bacilli</taxon>
        <taxon>Bacillales</taxon>
        <taxon>Paenibacillaceae</taxon>
        <taxon>Paenibacillus</taxon>
    </lineage>
</organism>
<dbReference type="Pfam" id="PF02574">
    <property type="entry name" value="S-methyl_trans"/>
    <property type="match status" value="1"/>
</dbReference>
<evidence type="ECO:0000313" key="7">
    <source>
        <dbReference type="EMBL" id="MBP1905353.1"/>
    </source>
</evidence>
<protein>
    <submittedName>
        <fullName evidence="7">Homocysteine S-methyltransferase</fullName>
        <ecNumber evidence="7">2.1.1.10</ecNumber>
    </submittedName>
</protein>
<sequence length="322" mass="35678">MSNVIDDILQKYPIMILDGALATELEQHGCNLDDPLWSASVLLDKPEVIYDVHLQYFRAGADCAITSSYQATVEGFKRRGISEEQALKIIKKTVEIAKQARDDFWQEWQQKQEQEQNQQDIRPKPIVAGSIGPYGAYLADGSEYIGHYGITDQQLVDFHRPRMKALIEAGADILAIETIPSLQEAQVLVSLLEEFPEMSAWLSFSMKDELSISEGTPLVECAKVFEEHPQIAAIGMNCVPHPLVLPAVQALSSSTYKPIIVYPNSGETYDATTKTWHQAGQECSGLGHLDAQAWYEAGANIIGGCCRTSPSHIEALAKEWRG</sequence>
<keyword evidence="1 5" id="KW-0489">Methyltransferase</keyword>
<evidence type="ECO:0000256" key="3">
    <source>
        <dbReference type="ARBA" id="ARBA00022723"/>
    </source>
</evidence>
<dbReference type="InterPro" id="IPR051486">
    <property type="entry name" value="Hcy_S-methyltransferase"/>
</dbReference>
<comment type="cofactor">
    <cofactor evidence="5">
        <name>Zn(2+)</name>
        <dbReference type="ChEBI" id="CHEBI:29105"/>
    </cofactor>
</comment>
<evidence type="ECO:0000256" key="2">
    <source>
        <dbReference type="ARBA" id="ARBA00022679"/>
    </source>
</evidence>
<dbReference type="PROSITE" id="PS50970">
    <property type="entry name" value="HCY"/>
    <property type="match status" value="1"/>
</dbReference>
<dbReference type="GO" id="GO:0032259">
    <property type="term" value="P:methylation"/>
    <property type="evidence" value="ECO:0007669"/>
    <property type="project" value="UniProtKB-KW"/>
</dbReference>
<gene>
    <name evidence="7" type="ORF">J2Z32_001983</name>
</gene>
<evidence type="ECO:0000256" key="4">
    <source>
        <dbReference type="ARBA" id="ARBA00022833"/>
    </source>
</evidence>
<dbReference type="SUPFAM" id="SSF82282">
    <property type="entry name" value="Homocysteine S-methyltransferase"/>
    <property type="match status" value="1"/>
</dbReference>
<keyword evidence="3 5" id="KW-0479">Metal-binding</keyword>